<gene>
    <name evidence="2" type="ORF">CL6EHI_141990</name>
</gene>
<dbReference type="AlphaFoldDB" id="A0A5K1UCG1"/>
<dbReference type="VEuPathDB" id="AmoebaDB:EHI_141990"/>
<dbReference type="FunFam" id="3.30.1390.20:FF:000017">
    <property type="entry name" value="60S ribosomal protein L7, putative"/>
    <property type="match status" value="1"/>
</dbReference>
<dbReference type="VEuPathDB" id="AmoebaDB:EHI8A_036070"/>
<sequence>MTETSSHIPKKADTKVIIKRSTIDQIMSERKKRKQMKDQMKKIQKKNKKIHIKLSLERIVAVKKKQMNETARSQFLSKVMAKQPPRGFTEPVAVMLLRTPITAIKEIKEILNGFGLRQPMETRIIVGTPENMSKLKIVNLYITYGPIHSETIRELIIKRGRIQIGDQEPIAITSNSIVKEAFAGKVDTIECIEDLVNEITQGKHFDEIFSVLSPFIFSSEKFRNYRFNKLGGVTGLRVTGMDEWLLQRI</sequence>
<evidence type="ECO:0000313" key="2">
    <source>
        <dbReference type="EMBL" id="GAT92917.1"/>
    </source>
</evidence>
<keyword evidence="1" id="KW-0175">Coiled coil</keyword>
<dbReference type="GO" id="GO:0000463">
    <property type="term" value="P:maturation of LSU-rRNA from tricistronic rRNA transcript (SSU-rRNA, 5.8S rRNA, LSU-rRNA)"/>
    <property type="evidence" value="ECO:0007669"/>
    <property type="project" value="TreeGrafter"/>
</dbReference>
<dbReference type="Gene3D" id="3.30.1390.20">
    <property type="entry name" value="Ribosomal protein L30, ferredoxin-like fold domain"/>
    <property type="match status" value="1"/>
</dbReference>
<keyword evidence="2" id="KW-0689">Ribosomal protein</keyword>
<dbReference type="VEuPathDB" id="AmoebaDB:KM1_058460"/>
<dbReference type="VEuPathDB" id="AmoebaDB:EHI5A_046900"/>
<dbReference type="SUPFAM" id="SSF55129">
    <property type="entry name" value="Ribosomal protein L30p/L7e"/>
    <property type="match status" value="1"/>
</dbReference>
<reference evidence="2 3" key="1">
    <citation type="submission" date="2016-05" db="EMBL/GenBank/DDBJ databases">
        <title>First whole genome sequencing of Entamoeba histolytica HM1:IMSS-clone-6.</title>
        <authorList>
            <person name="Mukherjee Avik.K."/>
            <person name="Izumyama S."/>
            <person name="Nakada-Tsukui K."/>
            <person name="Nozaki T."/>
        </authorList>
    </citation>
    <scope>NUCLEOTIDE SEQUENCE [LARGE SCALE GENOMIC DNA]</scope>
    <source>
        <strain evidence="2 3">HM1:IMSS clone 6</strain>
    </source>
</reference>
<dbReference type="VEuPathDB" id="AmoebaDB:EHI7A_036750"/>
<dbReference type="EMBL" id="BDEQ01000001">
    <property type="protein sequence ID" value="GAT92917.1"/>
    <property type="molecule type" value="Genomic_DNA"/>
</dbReference>
<dbReference type="InterPro" id="IPR039699">
    <property type="entry name" value="Ribosomal_uL30"/>
</dbReference>
<dbReference type="GO" id="GO:0003735">
    <property type="term" value="F:structural constituent of ribosome"/>
    <property type="evidence" value="ECO:0007669"/>
    <property type="project" value="TreeGrafter"/>
</dbReference>
<dbReference type="GO" id="GO:0022625">
    <property type="term" value="C:cytosolic large ribosomal subunit"/>
    <property type="evidence" value="ECO:0007669"/>
    <property type="project" value="TreeGrafter"/>
</dbReference>
<dbReference type="PANTHER" id="PTHR11524:SF16">
    <property type="entry name" value="LARGE RIBOSOMAL SUBUNIT PROTEIN UL30"/>
    <property type="match status" value="1"/>
</dbReference>
<name>A0A5K1UCG1_ENTHI</name>
<comment type="caution">
    <text evidence="2">The sequence shown here is derived from an EMBL/GenBank/DDBJ whole genome shotgun (WGS) entry which is preliminary data.</text>
</comment>
<protein>
    <submittedName>
        <fullName evidence="2">60S ribosomal protein L7 putative</fullName>
    </submittedName>
</protein>
<dbReference type="OMA" id="KVDSIEC"/>
<keyword evidence="2" id="KW-0687">Ribonucleoprotein</keyword>
<accession>A0A5K1UCG1</accession>
<organism evidence="2 3">
    <name type="scientific">Entamoeba histolytica</name>
    <dbReference type="NCBI Taxonomy" id="5759"/>
    <lineage>
        <taxon>Eukaryota</taxon>
        <taxon>Amoebozoa</taxon>
        <taxon>Evosea</taxon>
        <taxon>Archamoebae</taxon>
        <taxon>Mastigamoebida</taxon>
        <taxon>Entamoebidae</taxon>
        <taxon>Entamoeba</taxon>
    </lineage>
</organism>
<proteinExistence type="predicted"/>
<dbReference type="Proteomes" id="UP000078387">
    <property type="component" value="Unassembled WGS sequence"/>
</dbReference>
<feature type="coiled-coil region" evidence="1">
    <location>
        <begin position="26"/>
        <end position="53"/>
    </location>
</feature>
<evidence type="ECO:0000313" key="3">
    <source>
        <dbReference type="Proteomes" id="UP000078387"/>
    </source>
</evidence>
<dbReference type="PANTHER" id="PTHR11524">
    <property type="entry name" value="60S RIBOSOMAL PROTEIN L7"/>
    <property type="match status" value="1"/>
</dbReference>
<evidence type="ECO:0000256" key="1">
    <source>
        <dbReference type="SAM" id="Coils"/>
    </source>
</evidence>
<dbReference type="InterPro" id="IPR036919">
    <property type="entry name" value="Ribo_uL30_ferredoxin-like_sf"/>
</dbReference>
<dbReference type="GO" id="GO:0003723">
    <property type="term" value="F:RNA binding"/>
    <property type="evidence" value="ECO:0007669"/>
    <property type="project" value="TreeGrafter"/>
</dbReference>